<evidence type="ECO:0000256" key="8">
    <source>
        <dbReference type="ARBA" id="ARBA00022741"/>
    </source>
</evidence>
<dbReference type="GO" id="GO:0055085">
    <property type="term" value="P:transmembrane transport"/>
    <property type="evidence" value="ECO:0007669"/>
    <property type="project" value="InterPro"/>
</dbReference>
<evidence type="ECO:0000259" key="15">
    <source>
        <dbReference type="PROSITE" id="PS50893"/>
    </source>
</evidence>
<keyword evidence="4 13" id="KW-0813">Transport</keyword>
<organism evidence="17 18">
    <name type="scientific">Streptomyces ipomoeae</name>
    <dbReference type="NCBI Taxonomy" id="103232"/>
    <lineage>
        <taxon>Bacteria</taxon>
        <taxon>Bacillati</taxon>
        <taxon>Actinomycetota</taxon>
        <taxon>Actinomycetes</taxon>
        <taxon>Kitasatosporales</taxon>
        <taxon>Streptomycetaceae</taxon>
        <taxon>Streptomyces</taxon>
    </lineage>
</organism>
<feature type="transmembrane region" description="Helical" evidence="13">
    <location>
        <begin position="91"/>
        <end position="116"/>
    </location>
</feature>
<feature type="domain" description="ABC transporter" evidence="15">
    <location>
        <begin position="341"/>
        <end position="591"/>
    </location>
</feature>
<keyword evidence="7 13" id="KW-0812">Transmembrane</keyword>
<dbReference type="SUPFAM" id="SSF52540">
    <property type="entry name" value="P-loop containing nucleoside triphosphate hydrolases"/>
    <property type="match status" value="1"/>
</dbReference>
<dbReference type="CDD" id="cd03257">
    <property type="entry name" value="ABC_NikE_OppD_transporters"/>
    <property type="match status" value="1"/>
</dbReference>
<comment type="subcellular location">
    <subcellularLocation>
        <location evidence="13">Cell membrane</location>
        <topology evidence="13">Multi-pass membrane protein</topology>
    </subcellularLocation>
    <subcellularLocation>
        <location evidence="2">Cell membrane</location>
        <topology evidence="2">Peripheral membrane protein</topology>
    </subcellularLocation>
    <subcellularLocation>
        <location evidence="1">Membrane</location>
        <topology evidence="1">Multi-pass membrane protein</topology>
    </subcellularLocation>
</comment>
<dbReference type="InterPro" id="IPR013563">
    <property type="entry name" value="Oligopep_ABC_C"/>
</dbReference>
<dbReference type="Gene3D" id="3.40.50.300">
    <property type="entry name" value="P-loop containing nucleotide triphosphate hydrolases"/>
    <property type="match status" value="1"/>
</dbReference>
<dbReference type="PANTHER" id="PTHR43297:SF14">
    <property type="entry name" value="ATPASE AAA-TYPE CORE DOMAIN-CONTAINING PROTEIN"/>
    <property type="match status" value="1"/>
</dbReference>
<dbReference type="PROSITE" id="PS00211">
    <property type="entry name" value="ABC_TRANSPORTER_1"/>
    <property type="match status" value="1"/>
</dbReference>
<dbReference type="GO" id="GO:0016887">
    <property type="term" value="F:ATP hydrolysis activity"/>
    <property type="evidence" value="ECO:0007669"/>
    <property type="project" value="InterPro"/>
</dbReference>
<feature type="transmembrane region" description="Helical" evidence="13">
    <location>
        <begin position="152"/>
        <end position="170"/>
    </location>
</feature>
<feature type="domain" description="ABC transmembrane type-1" evidence="16">
    <location>
        <begin position="88"/>
        <end position="277"/>
    </location>
</feature>
<dbReference type="Pfam" id="PF00528">
    <property type="entry name" value="BPD_transp_1"/>
    <property type="match status" value="1"/>
</dbReference>
<dbReference type="SUPFAM" id="SSF161098">
    <property type="entry name" value="MetI-like"/>
    <property type="match status" value="1"/>
</dbReference>
<dbReference type="FunFam" id="3.40.50.300:FF:000016">
    <property type="entry name" value="Oligopeptide ABC transporter ATP-binding component"/>
    <property type="match status" value="1"/>
</dbReference>
<keyword evidence="5" id="KW-1003">Cell membrane</keyword>
<dbReference type="InterPro" id="IPR003439">
    <property type="entry name" value="ABC_transporter-like_ATP-bd"/>
</dbReference>
<dbReference type="Proteomes" id="UP000318720">
    <property type="component" value="Unassembled WGS sequence"/>
</dbReference>
<evidence type="ECO:0000256" key="6">
    <source>
        <dbReference type="ARBA" id="ARBA00022519"/>
    </source>
</evidence>
<evidence type="ECO:0000256" key="2">
    <source>
        <dbReference type="ARBA" id="ARBA00004202"/>
    </source>
</evidence>
<dbReference type="InterPro" id="IPR050388">
    <property type="entry name" value="ABC_Ni/Peptide_Import"/>
</dbReference>
<feature type="region of interest" description="Disordered" evidence="14">
    <location>
        <begin position="286"/>
        <end position="334"/>
    </location>
</feature>
<dbReference type="GO" id="GO:0015833">
    <property type="term" value="P:peptide transport"/>
    <property type="evidence" value="ECO:0007669"/>
    <property type="project" value="InterPro"/>
</dbReference>
<dbReference type="AlphaFoldDB" id="A0AAE8W2R8"/>
<dbReference type="Gene3D" id="1.10.3720.10">
    <property type="entry name" value="MetI-like"/>
    <property type="match status" value="1"/>
</dbReference>
<evidence type="ECO:0000313" key="17">
    <source>
        <dbReference type="EMBL" id="TQE34591.1"/>
    </source>
</evidence>
<dbReference type="InterPro" id="IPR000515">
    <property type="entry name" value="MetI-like"/>
</dbReference>
<evidence type="ECO:0000256" key="3">
    <source>
        <dbReference type="ARBA" id="ARBA00005417"/>
    </source>
</evidence>
<dbReference type="Pfam" id="PF00005">
    <property type="entry name" value="ABC_tran"/>
    <property type="match status" value="1"/>
</dbReference>
<feature type="transmembrane region" description="Helical" evidence="13">
    <location>
        <begin position="257"/>
        <end position="280"/>
    </location>
</feature>
<comment type="caution">
    <text evidence="17">The sequence shown here is derived from an EMBL/GenBank/DDBJ whole genome shotgun (WGS) entry which is preliminary data.</text>
</comment>
<dbReference type="InterPro" id="IPR035906">
    <property type="entry name" value="MetI-like_sf"/>
</dbReference>
<keyword evidence="12 13" id="KW-0472">Membrane</keyword>
<evidence type="ECO:0000256" key="10">
    <source>
        <dbReference type="ARBA" id="ARBA00022967"/>
    </source>
</evidence>
<dbReference type="InterPro" id="IPR025966">
    <property type="entry name" value="OppC_N"/>
</dbReference>
<dbReference type="GO" id="GO:0005524">
    <property type="term" value="F:ATP binding"/>
    <property type="evidence" value="ECO:0007669"/>
    <property type="project" value="UniProtKB-KW"/>
</dbReference>
<evidence type="ECO:0000256" key="9">
    <source>
        <dbReference type="ARBA" id="ARBA00022840"/>
    </source>
</evidence>
<dbReference type="SMART" id="SM00382">
    <property type="entry name" value="AAA"/>
    <property type="match status" value="1"/>
</dbReference>
<dbReference type="RefSeq" id="WP_141582410.1">
    <property type="nucleotide sequence ID" value="NZ_SPAZ01000128.1"/>
</dbReference>
<dbReference type="Pfam" id="PF12911">
    <property type="entry name" value="OppC_N"/>
    <property type="match status" value="1"/>
</dbReference>
<keyword evidence="8" id="KW-0547">Nucleotide-binding</keyword>
<accession>A0AAE8W2R8</accession>
<dbReference type="Pfam" id="PF08352">
    <property type="entry name" value="oligo_HPY"/>
    <property type="match status" value="1"/>
</dbReference>
<comment type="similarity">
    <text evidence="3">Belongs to the ABC transporter superfamily.</text>
</comment>
<proteinExistence type="inferred from homology"/>
<evidence type="ECO:0000256" key="12">
    <source>
        <dbReference type="ARBA" id="ARBA00023136"/>
    </source>
</evidence>
<feature type="transmembrane region" description="Helical" evidence="13">
    <location>
        <begin position="123"/>
        <end position="146"/>
    </location>
</feature>
<feature type="transmembrane region" description="Helical" evidence="13">
    <location>
        <begin position="201"/>
        <end position="223"/>
    </location>
</feature>
<evidence type="ECO:0000256" key="11">
    <source>
        <dbReference type="ARBA" id="ARBA00022989"/>
    </source>
</evidence>
<evidence type="ECO:0000256" key="13">
    <source>
        <dbReference type="RuleBase" id="RU363032"/>
    </source>
</evidence>
<keyword evidence="6" id="KW-0997">Cell inner membrane</keyword>
<gene>
    <name evidence="17" type="ORF">Sipo8835_14960</name>
</gene>
<evidence type="ECO:0000256" key="7">
    <source>
        <dbReference type="ARBA" id="ARBA00022692"/>
    </source>
</evidence>
<dbReference type="InterPro" id="IPR003593">
    <property type="entry name" value="AAA+_ATPase"/>
</dbReference>
<name>A0AAE8W2R8_9ACTN</name>
<dbReference type="CDD" id="cd06261">
    <property type="entry name" value="TM_PBP2"/>
    <property type="match status" value="1"/>
</dbReference>
<evidence type="ECO:0000259" key="16">
    <source>
        <dbReference type="PROSITE" id="PS50928"/>
    </source>
</evidence>
<protein>
    <submittedName>
        <fullName evidence="17">Dipeptide/oligopeptide/nickel ABC transporter permease/ATP-binding protein</fullName>
    </submittedName>
</protein>
<dbReference type="GO" id="GO:0005886">
    <property type="term" value="C:plasma membrane"/>
    <property type="evidence" value="ECO:0007669"/>
    <property type="project" value="UniProtKB-SubCell"/>
</dbReference>
<dbReference type="InterPro" id="IPR027417">
    <property type="entry name" value="P-loop_NTPase"/>
</dbReference>
<sequence>MTAAAPPVSVLSRKWTNPFAGIWRRPLTAAALVVVLAVTLAVILAPLLAPHPPLAQDLLHARGGPSAGHPLGTDDLGRDVLSRLLYGGRPALLGVAVAVSVYMVLGMSLGILAGYLRGWTDRVIVGVMDVMLSVPVVILMLAVLAIFGQSNIAAMFTLGVLSSAGLARVIRSSCIALREELFVDAAKVSGLSSARIMARHIFPGLVGLLLVQVCLFSGIALMVQTGLGFLGLATPPPAPSWGGMVGEASQVMQQTPYLLFVSGGLIGLMSIAFGLLGDGLRDLDQDRRRGTGGGRSRGPVPVAAAKHTPGRPDAKHTAGASDAKDTAGASDTPPDAGVLAVRDYSIAFATAQGPRTVVDSVSFTVNAGEIFGLVGESGSGKTVTGLSLLGLLAPGGTVTSGSAWLAGTRITGLPERELQRIRGSEIALVSQEPMVALDPYFTIGSQLGEVIRRTGTVSGGKEAVKERIHELLSSVHLRDPDDVARRHPHELSGGMLQRVAIAMALAGSPKVLIADEPTTALDVTVQAGILDLLRTLRDERGMAIILITHDLGVVADTCDRAIVMEKGRIVEEGSVEDIFYRPQHPYTRKLIDSTPSIARTEGRIA</sequence>
<dbReference type="EMBL" id="SPAZ01000128">
    <property type="protein sequence ID" value="TQE34591.1"/>
    <property type="molecule type" value="Genomic_DNA"/>
</dbReference>
<dbReference type="PROSITE" id="PS50928">
    <property type="entry name" value="ABC_TM1"/>
    <property type="match status" value="1"/>
</dbReference>
<comment type="similarity">
    <text evidence="13">Belongs to the binding-protein-dependent transport system permease family.</text>
</comment>
<keyword evidence="10" id="KW-1278">Translocase</keyword>
<dbReference type="PANTHER" id="PTHR43297">
    <property type="entry name" value="OLIGOPEPTIDE TRANSPORT ATP-BINDING PROTEIN APPD"/>
    <property type="match status" value="1"/>
</dbReference>
<keyword evidence="11 13" id="KW-1133">Transmembrane helix</keyword>
<dbReference type="PROSITE" id="PS50893">
    <property type="entry name" value="ABC_TRANSPORTER_2"/>
    <property type="match status" value="1"/>
</dbReference>
<keyword evidence="9" id="KW-0067">ATP-binding</keyword>
<evidence type="ECO:0000313" key="18">
    <source>
        <dbReference type="Proteomes" id="UP000318720"/>
    </source>
</evidence>
<reference evidence="17 18" key="1">
    <citation type="submission" date="2019-03" db="EMBL/GenBank/DDBJ databases">
        <title>Comparative genomic analyses of the sweetpotato soil rot pathogen, Streptomyces ipomoeae.</title>
        <authorList>
            <person name="Ruschel Soares N."/>
            <person name="Badger J.H."/>
            <person name="Huguet-Tapia J.C."/>
            <person name="Clark C.A."/>
            <person name="Pettis G.S."/>
        </authorList>
    </citation>
    <scope>NUCLEOTIDE SEQUENCE [LARGE SCALE GENOMIC DNA]</scope>
    <source>
        <strain evidence="17 18">88-35</strain>
    </source>
</reference>
<dbReference type="InterPro" id="IPR017871">
    <property type="entry name" value="ABC_transporter-like_CS"/>
</dbReference>
<evidence type="ECO:0000256" key="14">
    <source>
        <dbReference type="SAM" id="MobiDB-lite"/>
    </source>
</evidence>
<evidence type="ECO:0000256" key="4">
    <source>
        <dbReference type="ARBA" id="ARBA00022448"/>
    </source>
</evidence>
<evidence type="ECO:0000256" key="1">
    <source>
        <dbReference type="ARBA" id="ARBA00004141"/>
    </source>
</evidence>
<evidence type="ECO:0000256" key="5">
    <source>
        <dbReference type="ARBA" id="ARBA00022475"/>
    </source>
</evidence>
<feature type="transmembrane region" description="Helical" evidence="13">
    <location>
        <begin position="27"/>
        <end position="49"/>
    </location>
</feature>